<keyword evidence="2 5" id="KW-0812">Transmembrane</keyword>
<feature type="transmembrane region" description="Helical" evidence="5">
    <location>
        <begin position="85"/>
        <end position="105"/>
    </location>
</feature>
<dbReference type="Proteomes" id="UP001651158">
    <property type="component" value="Unassembled WGS sequence"/>
</dbReference>
<evidence type="ECO:0000256" key="3">
    <source>
        <dbReference type="ARBA" id="ARBA00022989"/>
    </source>
</evidence>
<dbReference type="InterPro" id="IPR018499">
    <property type="entry name" value="Tetraspanin/Peripherin"/>
</dbReference>
<evidence type="ECO:0000256" key="5">
    <source>
        <dbReference type="SAM" id="Phobius"/>
    </source>
</evidence>
<gene>
    <name evidence="6" type="ORF">TcWFU_000195</name>
</gene>
<evidence type="ECO:0000256" key="2">
    <source>
        <dbReference type="ARBA" id="ARBA00022692"/>
    </source>
</evidence>
<keyword evidence="3 5" id="KW-1133">Transmembrane helix</keyword>
<feature type="transmembrane region" description="Helical" evidence="5">
    <location>
        <begin position="47"/>
        <end position="73"/>
    </location>
</feature>
<evidence type="ECO:0000256" key="1">
    <source>
        <dbReference type="ARBA" id="ARBA00004141"/>
    </source>
</evidence>
<accession>A0ABR4QJ38</accession>
<evidence type="ECO:0008006" key="8">
    <source>
        <dbReference type="Google" id="ProtNLM"/>
    </source>
</evidence>
<comment type="caution">
    <text evidence="6">The sequence shown here is derived from an EMBL/GenBank/DDBJ whole genome shotgun (WGS) entry which is preliminary data.</text>
</comment>
<feature type="transmembrane region" description="Helical" evidence="5">
    <location>
        <begin position="149"/>
        <end position="176"/>
    </location>
</feature>
<comment type="subcellular location">
    <subcellularLocation>
        <location evidence="1">Membrane</location>
        <topology evidence="1">Multi-pass membrane protein</topology>
    </subcellularLocation>
</comment>
<feature type="transmembrane region" description="Helical" evidence="5">
    <location>
        <begin position="12"/>
        <end position="35"/>
    </location>
</feature>
<keyword evidence="4 5" id="KW-0472">Membrane</keyword>
<keyword evidence="7" id="KW-1185">Reference proteome</keyword>
<dbReference type="Pfam" id="PF00335">
    <property type="entry name" value="Tetraspanin"/>
    <property type="match status" value="1"/>
</dbReference>
<proteinExistence type="predicted"/>
<evidence type="ECO:0000256" key="4">
    <source>
        <dbReference type="ARBA" id="ARBA00023136"/>
    </source>
</evidence>
<protein>
    <recommendedName>
        <fullName evidence="8">Tetraspanin</fullName>
    </recommendedName>
</protein>
<name>A0ABR4QJ38_9CEST</name>
<sequence length="178" mass="19127">MESQMRCTQISVIALAAIYLVLGANVFGVGVYVAYELKFMPAYEARSVPMVAVVVATSVALIIISLFGCVGALLRKPWMLGTFSLLTTILALVEIGIYLTIVLVANENASMNETSGNSKNTNLRRAYNWLATLDNTTSEVELSKKIRSYAVPFGICVNFLAALQIFSGVLACAVVFGA</sequence>
<evidence type="ECO:0000313" key="7">
    <source>
        <dbReference type="Proteomes" id="UP001651158"/>
    </source>
</evidence>
<dbReference type="PRINTS" id="PR00259">
    <property type="entry name" value="TMFOUR"/>
</dbReference>
<reference evidence="6 7" key="1">
    <citation type="journal article" date="2022" name="Front. Cell. Infect. Microbiol.">
        <title>The Genomes of Two Strains of Taenia crassiceps the Animal Model for the Study of Human Cysticercosis.</title>
        <authorList>
            <person name="Bobes R.J."/>
            <person name="Estrada K."/>
            <person name="Rios-Valencia D.G."/>
            <person name="Calderon-Gallegos A."/>
            <person name="de la Torre P."/>
            <person name="Carrero J.C."/>
            <person name="Sanchez-Flores A."/>
            <person name="Laclette J.P."/>
        </authorList>
    </citation>
    <scope>NUCLEOTIDE SEQUENCE [LARGE SCALE GENOMIC DNA]</scope>
    <source>
        <strain evidence="6">WFUcys</strain>
    </source>
</reference>
<organism evidence="6 7">
    <name type="scientific">Taenia crassiceps</name>
    <dbReference type="NCBI Taxonomy" id="6207"/>
    <lineage>
        <taxon>Eukaryota</taxon>
        <taxon>Metazoa</taxon>
        <taxon>Spiralia</taxon>
        <taxon>Lophotrochozoa</taxon>
        <taxon>Platyhelminthes</taxon>
        <taxon>Cestoda</taxon>
        <taxon>Eucestoda</taxon>
        <taxon>Cyclophyllidea</taxon>
        <taxon>Taeniidae</taxon>
        <taxon>Taenia</taxon>
    </lineage>
</organism>
<dbReference type="EMBL" id="JAKROA010000002">
    <property type="protein sequence ID" value="KAL5109655.1"/>
    <property type="molecule type" value="Genomic_DNA"/>
</dbReference>
<evidence type="ECO:0000313" key="6">
    <source>
        <dbReference type="EMBL" id="KAL5109655.1"/>
    </source>
</evidence>